<evidence type="ECO:0000256" key="3">
    <source>
        <dbReference type="ARBA" id="ARBA00022737"/>
    </source>
</evidence>
<evidence type="ECO:0000313" key="6">
    <source>
        <dbReference type="EMBL" id="CAJ0923500.1"/>
    </source>
</evidence>
<keyword evidence="2" id="KW-0597">Phosphoprotein</keyword>
<accession>A0ABN9KWD2</accession>
<dbReference type="EMBL" id="CAUEEQ010002725">
    <property type="protein sequence ID" value="CAJ0923500.1"/>
    <property type="molecule type" value="Genomic_DNA"/>
</dbReference>
<evidence type="ECO:0000259" key="5">
    <source>
        <dbReference type="Pfam" id="PF25034"/>
    </source>
</evidence>
<dbReference type="Gene3D" id="1.20.58.60">
    <property type="match status" value="1"/>
</dbReference>
<keyword evidence="7" id="KW-1185">Reference proteome</keyword>
<comment type="subcellular location">
    <subcellularLocation>
        <location evidence="1">Endomembrane system</location>
    </subcellularLocation>
</comment>
<sequence>MESLGSFKNVDDNGVIIVPTDKTEEMKTRLEKILASNFIVLVDYRSAGYYVLALLEEGRPKLKSWKVKYRSQEYVEALSEDYKEFVEGKQFMVLLETAFQKFRDLHNLLQTTDDYMADPEIPKQYEAIESAYKTFVSSANDAGASLEQVLTSWTHFENNMTLITTWLEEQQRITPSNVPVEILAKWKSLLESIIRDGSFLIERTYEKTATKISQRLKTLNHRWSKYVRL</sequence>
<dbReference type="PANTHER" id="PTHR14514:SF7">
    <property type="entry name" value="KASH DOMAIN-CONTAINING PROTEIN"/>
    <property type="match status" value="1"/>
</dbReference>
<evidence type="ECO:0000256" key="1">
    <source>
        <dbReference type="ARBA" id="ARBA00004308"/>
    </source>
</evidence>
<protein>
    <recommendedName>
        <fullName evidence="5">Nesprin-1 spectrin repeats region domain-containing protein</fullName>
    </recommendedName>
</protein>
<name>A0ABN9KWD2_9NEOB</name>
<feature type="domain" description="Nesprin-1 spectrin repeats region" evidence="5">
    <location>
        <begin position="55"/>
        <end position="227"/>
    </location>
</feature>
<dbReference type="SUPFAM" id="SSF46966">
    <property type="entry name" value="Spectrin repeat"/>
    <property type="match status" value="1"/>
</dbReference>
<dbReference type="Pfam" id="PF25034">
    <property type="entry name" value="Spectrin_SYNE1"/>
    <property type="match status" value="1"/>
</dbReference>
<comment type="caution">
    <text evidence="6">The sequence shown here is derived from an EMBL/GenBank/DDBJ whole genome shotgun (WGS) entry which is preliminary data.</text>
</comment>
<dbReference type="Proteomes" id="UP001176940">
    <property type="component" value="Unassembled WGS sequence"/>
</dbReference>
<proteinExistence type="predicted"/>
<evidence type="ECO:0000313" key="7">
    <source>
        <dbReference type="Proteomes" id="UP001176940"/>
    </source>
</evidence>
<organism evidence="6 7">
    <name type="scientific">Ranitomeya imitator</name>
    <name type="common">mimic poison frog</name>
    <dbReference type="NCBI Taxonomy" id="111125"/>
    <lineage>
        <taxon>Eukaryota</taxon>
        <taxon>Metazoa</taxon>
        <taxon>Chordata</taxon>
        <taxon>Craniata</taxon>
        <taxon>Vertebrata</taxon>
        <taxon>Euteleostomi</taxon>
        <taxon>Amphibia</taxon>
        <taxon>Batrachia</taxon>
        <taxon>Anura</taxon>
        <taxon>Neobatrachia</taxon>
        <taxon>Hyloidea</taxon>
        <taxon>Dendrobatidae</taxon>
        <taxon>Dendrobatinae</taxon>
        <taxon>Ranitomeya</taxon>
    </lineage>
</organism>
<evidence type="ECO:0000256" key="2">
    <source>
        <dbReference type="ARBA" id="ARBA00022553"/>
    </source>
</evidence>
<gene>
    <name evidence="6" type="ORF">RIMI_LOCUS2017170</name>
</gene>
<keyword evidence="4" id="KW-0472">Membrane</keyword>
<dbReference type="InterPro" id="IPR057057">
    <property type="entry name" value="Spectrin_SYNE1"/>
</dbReference>
<reference evidence="6" key="1">
    <citation type="submission" date="2023-07" db="EMBL/GenBank/DDBJ databases">
        <authorList>
            <person name="Stuckert A."/>
        </authorList>
    </citation>
    <scope>NUCLEOTIDE SEQUENCE</scope>
</reference>
<keyword evidence="3" id="KW-0677">Repeat</keyword>
<dbReference type="PANTHER" id="PTHR14514">
    <property type="entry name" value="PKA ANCHORING PROTEIN"/>
    <property type="match status" value="1"/>
</dbReference>
<evidence type="ECO:0000256" key="4">
    <source>
        <dbReference type="ARBA" id="ARBA00023136"/>
    </source>
</evidence>